<dbReference type="OMA" id="CIARAHR"/>
<dbReference type="Proteomes" id="UP000821853">
    <property type="component" value="Chromosome 8"/>
</dbReference>
<accession>A0A9J6GVB8</accession>
<dbReference type="AlphaFoldDB" id="A0A9J6GVB8"/>
<evidence type="ECO:0000313" key="2">
    <source>
        <dbReference type="Proteomes" id="UP000821853"/>
    </source>
</evidence>
<evidence type="ECO:0000313" key="1">
    <source>
        <dbReference type="EMBL" id="KAH9379413.1"/>
    </source>
</evidence>
<dbReference type="EMBL" id="JABSTR010000010">
    <property type="protein sequence ID" value="KAH9379413.1"/>
    <property type="molecule type" value="Genomic_DNA"/>
</dbReference>
<proteinExistence type="predicted"/>
<reference evidence="1 2" key="1">
    <citation type="journal article" date="2020" name="Cell">
        <title>Large-Scale Comparative Analyses of Tick Genomes Elucidate Their Genetic Diversity and Vector Capacities.</title>
        <authorList>
            <consortium name="Tick Genome and Microbiome Consortium (TIGMIC)"/>
            <person name="Jia N."/>
            <person name="Wang J."/>
            <person name="Shi W."/>
            <person name="Du L."/>
            <person name="Sun Y."/>
            <person name="Zhan W."/>
            <person name="Jiang J.F."/>
            <person name="Wang Q."/>
            <person name="Zhang B."/>
            <person name="Ji P."/>
            <person name="Bell-Sakyi L."/>
            <person name="Cui X.M."/>
            <person name="Yuan T.T."/>
            <person name="Jiang B.G."/>
            <person name="Yang W.F."/>
            <person name="Lam T.T."/>
            <person name="Chang Q.C."/>
            <person name="Ding S.J."/>
            <person name="Wang X.J."/>
            <person name="Zhu J.G."/>
            <person name="Ruan X.D."/>
            <person name="Zhao L."/>
            <person name="Wei J.T."/>
            <person name="Ye R.Z."/>
            <person name="Que T.C."/>
            <person name="Du C.H."/>
            <person name="Zhou Y.H."/>
            <person name="Cheng J.X."/>
            <person name="Dai P.F."/>
            <person name="Guo W.B."/>
            <person name="Han X.H."/>
            <person name="Huang E.J."/>
            <person name="Li L.F."/>
            <person name="Wei W."/>
            <person name="Gao Y.C."/>
            <person name="Liu J.Z."/>
            <person name="Shao H.Z."/>
            <person name="Wang X."/>
            <person name="Wang C.C."/>
            <person name="Yang T.C."/>
            <person name="Huo Q.B."/>
            <person name="Li W."/>
            <person name="Chen H.Y."/>
            <person name="Chen S.E."/>
            <person name="Zhou L.G."/>
            <person name="Ni X.B."/>
            <person name="Tian J.H."/>
            <person name="Sheng Y."/>
            <person name="Liu T."/>
            <person name="Pan Y.S."/>
            <person name="Xia L.Y."/>
            <person name="Li J."/>
            <person name="Zhao F."/>
            <person name="Cao W.C."/>
        </authorList>
    </citation>
    <scope>NUCLEOTIDE SEQUENCE [LARGE SCALE GENOMIC DNA]</scope>
    <source>
        <strain evidence="1">HaeL-2018</strain>
    </source>
</reference>
<organism evidence="1 2">
    <name type="scientific">Haemaphysalis longicornis</name>
    <name type="common">Bush tick</name>
    <dbReference type="NCBI Taxonomy" id="44386"/>
    <lineage>
        <taxon>Eukaryota</taxon>
        <taxon>Metazoa</taxon>
        <taxon>Ecdysozoa</taxon>
        <taxon>Arthropoda</taxon>
        <taxon>Chelicerata</taxon>
        <taxon>Arachnida</taxon>
        <taxon>Acari</taxon>
        <taxon>Parasitiformes</taxon>
        <taxon>Ixodida</taxon>
        <taxon>Ixodoidea</taxon>
        <taxon>Ixodidae</taxon>
        <taxon>Haemaphysalinae</taxon>
        <taxon>Haemaphysalis</taxon>
    </lineage>
</organism>
<comment type="caution">
    <text evidence="1">The sequence shown here is derived from an EMBL/GenBank/DDBJ whole genome shotgun (WGS) entry which is preliminary data.</text>
</comment>
<protein>
    <submittedName>
        <fullName evidence="1">Uncharacterized protein</fullName>
    </submittedName>
</protein>
<gene>
    <name evidence="1" type="ORF">HPB48_019010</name>
</gene>
<dbReference type="OrthoDB" id="6511411at2759"/>
<dbReference type="VEuPathDB" id="VectorBase:HLOH_040237"/>
<name>A0A9J6GVB8_HAELO</name>
<keyword evidence="2" id="KW-1185">Reference proteome</keyword>
<sequence length="298" mass="33866">MDANVGEQTRPGAPCFLSRYPRSRDPILNVIVSLLGGPQKRAPKRQPRQWAWMHGNSNVLTVICCYVEALLDPLCALFLVICGDVEVNPGPNEEILRLVRESNERCIKIKTNQTNLSKAVDELKAAHESVVASISGINTRLDTVEKRATTLEGYQHNLKESWQESEQRILSFASEKLGLEIAADNIERAHRIGLYVPDKKRPIVVRFSSYKTKELVQSKWWLLDDTDFYIRDNLSLATRSARKKLLEYGKGLHSSYKLRHNRLSVGEAGAVERTLQVLTEVITEREVLFVLLFVLGQW</sequence>